<evidence type="ECO:0000313" key="2">
    <source>
        <dbReference type="EMBL" id="MBA4612441.1"/>
    </source>
</evidence>
<dbReference type="NCBIfam" id="TIGR00004">
    <property type="entry name" value="Rid family detoxifying hydrolase"/>
    <property type="match status" value="1"/>
</dbReference>
<reference evidence="2 3" key="2">
    <citation type="submission" date="2020-08" db="EMBL/GenBank/DDBJ databases">
        <title>Stappia taiwanensis sp. nov., isolated from a coastal thermal spring.</title>
        <authorList>
            <person name="Kampfer P."/>
        </authorList>
    </citation>
    <scope>NUCLEOTIDE SEQUENCE [LARGE SCALE GENOMIC DNA]</scope>
    <source>
        <strain evidence="2 3">DSM 23284</strain>
    </source>
</reference>
<dbReference type="GO" id="GO:0005829">
    <property type="term" value="C:cytosol"/>
    <property type="evidence" value="ECO:0007669"/>
    <property type="project" value="TreeGrafter"/>
</dbReference>
<dbReference type="GO" id="GO:0019239">
    <property type="term" value="F:deaminase activity"/>
    <property type="evidence" value="ECO:0007669"/>
    <property type="project" value="TreeGrafter"/>
</dbReference>
<keyword evidence="3" id="KW-1185">Reference proteome</keyword>
<dbReference type="RefSeq" id="WP_181760644.1">
    <property type="nucleotide sequence ID" value="NZ_BMCR01000010.1"/>
</dbReference>
<dbReference type="FunFam" id="3.30.1330.40:FF:000001">
    <property type="entry name" value="L-PSP family endoribonuclease"/>
    <property type="match status" value="1"/>
</dbReference>
<evidence type="ECO:0000313" key="3">
    <source>
        <dbReference type="Proteomes" id="UP000559404"/>
    </source>
</evidence>
<dbReference type="CDD" id="cd00448">
    <property type="entry name" value="YjgF_YER057c_UK114_family"/>
    <property type="match status" value="1"/>
</dbReference>
<sequence length="123" mass="13254">MTRQVFGTHPRVPLSSAVRAGDFLFLSGQVPFGPDGELVGGDISIQTRRVLDNLAAALQEAGATLSDVVKTTIWLMDPEDFAAFNAVFREYFPKAPPARSCVASALMVDARVEVEAIAYRPVS</sequence>
<accession>A0A838XTU1</accession>
<dbReference type="SUPFAM" id="SSF55298">
    <property type="entry name" value="YjgF-like"/>
    <property type="match status" value="1"/>
</dbReference>
<comment type="caution">
    <text evidence="2">The sequence shown here is derived from an EMBL/GenBank/DDBJ whole genome shotgun (WGS) entry which is preliminary data.</text>
</comment>
<dbReference type="AlphaFoldDB" id="A0A838XTU1"/>
<comment type="similarity">
    <text evidence="1">Belongs to the RutC family.</text>
</comment>
<organism evidence="2 3">
    <name type="scientific">Stappia taiwanensis</name>
    <dbReference type="NCBI Taxonomy" id="992267"/>
    <lineage>
        <taxon>Bacteria</taxon>
        <taxon>Pseudomonadati</taxon>
        <taxon>Pseudomonadota</taxon>
        <taxon>Alphaproteobacteria</taxon>
        <taxon>Hyphomicrobiales</taxon>
        <taxon>Stappiaceae</taxon>
        <taxon>Stappia</taxon>
    </lineage>
</organism>
<reference evidence="2 3" key="1">
    <citation type="submission" date="2020-07" db="EMBL/GenBank/DDBJ databases">
        <authorList>
            <person name="Li M."/>
        </authorList>
    </citation>
    <scope>NUCLEOTIDE SEQUENCE [LARGE SCALE GENOMIC DNA]</scope>
    <source>
        <strain evidence="2 3">DSM 23284</strain>
    </source>
</reference>
<dbReference type="Pfam" id="PF01042">
    <property type="entry name" value="Ribonuc_L-PSP"/>
    <property type="match status" value="1"/>
</dbReference>
<name>A0A838XTU1_9HYPH</name>
<protein>
    <submittedName>
        <fullName evidence="2">RidA family protein</fullName>
    </submittedName>
</protein>
<dbReference type="InterPro" id="IPR006175">
    <property type="entry name" value="YjgF/YER057c/UK114"/>
</dbReference>
<dbReference type="PANTHER" id="PTHR11803">
    <property type="entry name" value="2-IMINOBUTANOATE/2-IMINOPROPANOATE DEAMINASE RIDA"/>
    <property type="match status" value="1"/>
</dbReference>
<dbReference type="PANTHER" id="PTHR11803:SF39">
    <property type="entry name" value="2-IMINOBUTANOATE_2-IMINOPROPANOATE DEAMINASE"/>
    <property type="match status" value="1"/>
</dbReference>
<dbReference type="Proteomes" id="UP000559404">
    <property type="component" value="Unassembled WGS sequence"/>
</dbReference>
<dbReference type="InterPro" id="IPR035959">
    <property type="entry name" value="RutC-like_sf"/>
</dbReference>
<dbReference type="InterPro" id="IPR006056">
    <property type="entry name" value="RidA"/>
</dbReference>
<gene>
    <name evidence="2" type="ORF">H1W37_12305</name>
</gene>
<dbReference type="EMBL" id="JACEON010000011">
    <property type="protein sequence ID" value="MBA4612441.1"/>
    <property type="molecule type" value="Genomic_DNA"/>
</dbReference>
<proteinExistence type="inferred from homology"/>
<dbReference type="Gene3D" id="3.30.1330.40">
    <property type="entry name" value="RutC-like"/>
    <property type="match status" value="1"/>
</dbReference>
<evidence type="ECO:0000256" key="1">
    <source>
        <dbReference type="ARBA" id="ARBA00010552"/>
    </source>
</evidence>